<feature type="transmembrane region" description="Helical" evidence="1">
    <location>
        <begin position="86"/>
        <end position="107"/>
    </location>
</feature>
<dbReference type="InterPro" id="IPR050927">
    <property type="entry name" value="TRPM"/>
</dbReference>
<name>A0A816CXT0_9BILA</name>
<gene>
    <name evidence="3" type="ORF">JXQ802_LOCUS51627</name>
    <name evidence="2" type="ORF">PYM288_LOCUS35381</name>
</gene>
<dbReference type="Proteomes" id="UP000663854">
    <property type="component" value="Unassembled WGS sequence"/>
</dbReference>
<dbReference type="AlphaFoldDB" id="A0A816CXT0"/>
<proteinExistence type="predicted"/>
<organism evidence="3 4">
    <name type="scientific">Rotaria sordida</name>
    <dbReference type="NCBI Taxonomy" id="392033"/>
    <lineage>
        <taxon>Eukaryota</taxon>
        <taxon>Metazoa</taxon>
        <taxon>Spiralia</taxon>
        <taxon>Gnathifera</taxon>
        <taxon>Rotifera</taxon>
        <taxon>Eurotatoria</taxon>
        <taxon>Bdelloidea</taxon>
        <taxon>Philodinida</taxon>
        <taxon>Philodinidae</taxon>
        <taxon>Rotaria</taxon>
    </lineage>
</organism>
<evidence type="ECO:0000313" key="3">
    <source>
        <dbReference type="EMBL" id="CAF1629631.1"/>
    </source>
</evidence>
<feature type="transmembrane region" description="Helical" evidence="1">
    <location>
        <begin position="127"/>
        <end position="152"/>
    </location>
</feature>
<dbReference type="Proteomes" id="UP000663870">
    <property type="component" value="Unassembled WGS sequence"/>
</dbReference>
<sequence>MNSCIPSGNLAKKDCCDDEDGNLSVTSYISTINFYNVSKSVAYGLQSHKNSSSTEIILVIWVITLVCEELRQGIVLRYISISEYFYAARIVLSFDLSIWFICTLNMFTTVKLLGPKLVIIDEMVHDLKFFMLMSFVFILAFGVSFYSLVFGVQEFTWHLSQLSLDDKSITKTETTEDAYGAEVYYNYLKQERKLLDEPDLDEERV</sequence>
<dbReference type="PANTHER" id="PTHR13800">
    <property type="entry name" value="TRANSIENT RECEPTOR POTENTIAL CATION CHANNEL, SUBFAMILY M, MEMBER 6"/>
    <property type="match status" value="1"/>
</dbReference>
<evidence type="ECO:0000313" key="4">
    <source>
        <dbReference type="Proteomes" id="UP000663870"/>
    </source>
</evidence>
<reference evidence="3" key="1">
    <citation type="submission" date="2021-02" db="EMBL/GenBank/DDBJ databases">
        <authorList>
            <person name="Nowell W R."/>
        </authorList>
    </citation>
    <scope>NUCLEOTIDE SEQUENCE</scope>
</reference>
<protein>
    <submittedName>
        <fullName evidence="3">Uncharacterized protein</fullName>
    </submittedName>
</protein>
<comment type="caution">
    <text evidence="3">The sequence shown here is derived from an EMBL/GenBank/DDBJ whole genome shotgun (WGS) entry which is preliminary data.</text>
</comment>
<accession>A0A816CXT0</accession>
<dbReference type="EMBL" id="CAJNOH010006049">
    <property type="protein sequence ID" value="CAF1419052.1"/>
    <property type="molecule type" value="Genomic_DNA"/>
</dbReference>
<keyword evidence="1" id="KW-0812">Transmembrane</keyword>
<keyword evidence="1" id="KW-1133">Transmembrane helix</keyword>
<dbReference type="GO" id="GO:0005886">
    <property type="term" value="C:plasma membrane"/>
    <property type="evidence" value="ECO:0007669"/>
    <property type="project" value="TreeGrafter"/>
</dbReference>
<dbReference type="GO" id="GO:0099604">
    <property type="term" value="F:ligand-gated calcium channel activity"/>
    <property type="evidence" value="ECO:0007669"/>
    <property type="project" value="TreeGrafter"/>
</dbReference>
<evidence type="ECO:0000313" key="2">
    <source>
        <dbReference type="EMBL" id="CAF1419052.1"/>
    </source>
</evidence>
<keyword evidence="1" id="KW-0472">Membrane</keyword>
<dbReference type="PANTHER" id="PTHR13800:SF12">
    <property type="entry name" value="TRANSIENT RECEPTOR POTENTIAL CATION CHANNEL SUBFAMILY M MEMBER-LIKE 2"/>
    <property type="match status" value="1"/>
</dbReference>
<dbReference type="EMBL" id="CAJNOL010007586">
    <property type="protein sequence ID" value="CAF1629631.1"/>
    <property type="molecule type" value="Genomic_DNA"/>
</dbReference>
<evidence type="ECO:0000256" key="1">
    <source>
        <dbReference type="SAM" id="Phobius"/>
    </source>
</evidence>
<keyword evidence="4" id="KW-1185">Reference proteome</keyword>